<reference evidence="2" key="1">
    <citation type="submission" date="2023-03" db="EMBL/GenBank/DDBJ databases">
        <title>Lomoglobus Profundus gen. nov., sp. nov., a novel member of the phylum Verrucomicrobia, isolated from deep-marine sediment of South China Sea.</title>
        <authorList>
            <person name="Ahmad T."/>
            <person name="Ishaq S.E."/>
            <person name="Wang F."/>
        </authorList>
    </citation>
    <scope>NUCLEOTIDE SEQUENCE</scope>
    <source>
        <strain evidence="2">LMO-M01</strain>
    </source>
</reference>
<name>A0AAF0CMC6_9BACT</name>
<dbReference type="AlphaFoldDB" id="A0AAF0CMC6"/>
<keyword evidence="1" id="KW-0732">Signal</keyword>
<feature type="signal peptide" evidence="1">
    <location>
        <begin position="1"/>
        <end position="25"/>
    </location>
</feature>
<protein>
    <submittedName>
        <fullName evidence="2">Uncharacterized protein</fullName>
    </submittedName>
</protein>
<feature type="chain" id="PRO_5042207337" evidence="1">
    <location>
        <begin position="26"/>
        <end position="196"/>
    </location>
</feature>
<dbReference type="RefSeq" id="WP_330930622.1">
    <property type="nucleotide sequence ID" value="NZ_CP119075.1"/>
</dbReference>
<sequence length="196" mass="21104">MTPYRFLSSIRLFAFLLLGITAVMAESSPPPHDFSAGLTRAERDAIGLASLSEAQIAALEAAVERYVAGRSEVAVAAATAEVRSEVSAAKAVWGDSGENDNTGFLERAKVLLLPGTKIEYAALSSRLKNEFRGWKPGTEFVLENGQIWRVTEGKYWSPQEDAGKAVTINPGAFGGFFIAIEGVRQTPKVMLVEGRP</sequence>
<evidence type="ECO:0000313" key="3">
    <source>
        <dbReference type="Proteomes" id="UP001218638"/>
    </source>
</evidence>
<keyword evidence="3" id="KW-1185">Reference proteome</keyword>
<dbReference type="Proteomes" id="UP001218638">
    <property type="component" value="Chromosome"/>
</dbReference>
<accession>A0AAF0CMC6</accession>
<evidence type="ECO:0000313" key="2">
    <source>
        <dbReference type="EMBL" id="WED63918.1"/>
    </source>
</evidence>
<proteinExistence type="predicted"/>
<organism evidence="2 3">
    <name type="scientific">Synoicihabitans lomoniglobus</name>
    <dbReference type="NCBI Taxonomy" id="2909285"/>
    <lineage>
        <taxon>Bacteria</taxon>
        <taxon>Pseudomonadati</taxon>
        <taxon>Verrucomicrobiota</taxon>
        <taxon>Opitutia</taxon>
        <taxon>Opitutales</taxon>
        <taxon>Opitutaceae</taxon>
        <taxon>Synoicihabitans</taxon>
    </lineage>
</organism>
<dbReference type="EMBL" id="CP119075">
    <property type="protein sequence ID" value="WED63918.1"/>
    <property type="molecule type" value="Genomic_DNA"/>
</dbReference>
<dbReference type="KEGG" id="slom:PXH66_16395"/>
<gene>
    <name evidence="2" type="ORF">PXH66_16395</name>
</gene>
<evidence type="ECO:0000256" key="1">
    <source>
        <dbReference type="SAM" id="SignalP"/>
    </source>
</evidence>